<keyword evidence="1" id="KW-0479">Metal-binding</keyword>
<evidence type="ECO:0000259" key="6">
    <source>
        <dbReference type="PROSITE" id="PS50157"/>
    </source>
</evidence>
<dbReference type="PANTHER" id="PTHR24403">
    <property type="entry name" value="ZINC FINGER PROTEIN"/>
    <property type="match status" value="1"/>
</dbReference>
<dbReference type="FunFam" id="3.30.160.60:FF:000446">
    <property type="entry name" value="Zinc finger protein"/>
    <property type="match status" value="1"/>
</dbReference>
<dbReference type="AlphaFoldDB" id="A0A5B7DDH9"/>
<protein>
    <submittedName>
        <fullName evidence="7">Zinc finger protein 536</fullName>
    </submittedName>
</protein>
<dbReference type="PANTHER" id="PTHR24403:SF109">
    <property type="entry name" value="ZINC FINGER PROTEIN 845-LIKE"/>
    <property type="match status" value="1"/>
</dbReference>
<dbReference type="GO" id="GO:0008270">
    <property type="term" value="F:zinc ion binding"/>
    <property type="evidence" value="ECO:0007669"/>
    <property type="project" value="UniProtKB-KW"/>
</dbReference>
<dbReference type="Proteomes" id="UP000324222">
    <property type="component" value="Unassembled WGS sequence"/>
</dbReference>
<keyword evidence="8" id="KW-1185">Reference proteome</keyword>
<gene>
    <name evidence="7" type="primary">Znf536_0</name>
    <name evidence="7" type="ORF">E2C01_012201</name>
</gene>
<dbReference type="SMART" id="SM00355">
    <property type="entry name" value="ZnF_C2H2"/>
    <property type="match status" value="2"/>
</dbReference>
<comment type="caution">
    <text evidence="7">The sequence shown here is derived from an EMBL/GenBank/DDBJ whole genome shotgun (WGS) entry which is preliminary data.</text>
</comment>
<accession>A0A5B7DDH9</accession>
<dbReference type="GO" id="GO:0045944">
    <property type="term" value="P:positive regulation of transcription by RNA polymerase II"/>
    <property type="evidence" value="ECO:0007669"/>
    <property type="project" value="TreeGrafter"/>
</dbReference>
<evidence type="ECO:0000313" key="8">
    <source>
        <dbReference type="Proteomes" id="UP000324222"/>
    </source>
</evidence>
<keyword evidence="3 5" id="KW-0863">Zinc-finger</keyword>
<evidence type="ECO:0000256" key="5">
    <source>
        <dbReference type="PROSITE-ProRule" id="PRU00042"/>
    </source>
</evidence>
<dbReference type="SUPFAM" id="SSF57667">
    <property type="entry name" value="beta-beta-alpha zinc fingers"/>
    <property type="match status" value="1"/>
</dbReference>
<dbReference type="InterPro" id="IPR013087">
    <property type="entry name" value="Znf_C2H2_type"/>
</dbReference>
<dbReference type="PROSITE" id="PS50157">
    <property type="entry name" value="ZINC_FINGER_C2H2_2"/>
    <property type="match status" value="1"/>
</dbReference>
<dbReference type="InterPro" id="IPR036236">
    <property type="entry name" value="Znf_C2H2_sf"/>
</dbReference>
<dbReference type="OrthoDB" id="6359816at2759"/>
<evidence type="ECO:0000313" key="7">
    <source>
        <dbReference type="EMBL" id="MPC19289.1"/>
    </source>
</evidence>
<evidence type="ECO:0000256" key="2">
    <source>
        <dbReference type="ARBA" id="ARBA00022737"/>
    </source>
</evidence>
<feature type="domain" description="C2H2-type" evidence="6">
    <location>
        <begin position="23"/>
        <end position="51"/>
    </location>
</feature>
<keyword evidence="4" id="KW-0862">Zinc</keyword>
<sequence>MVQNFVRNKFTVAVQASRALEPLVCPYCHRSTFKQKSDLKRHIRRHTGEKPYQCPICSYSAGRSDYVQDHLMRRHGQLPRAKRRATNPNWTLS</sequence>
<organism evidence="7 8">
    <name type="scientific">Portunus trituberculatus</name>
    <name type="common">Swimming crab</name>
    <name type="synonym">Neptunus trituberculatus</name>
    <dbReference type="NCBI Taxonomy" id="210409"/>
    <lineage>
        <taxon>Eukaryota</taxon>
        <taxon>Metazoa</taxon>
        <taxon>Ecdysozoa</taxon>
        <taxon>Arthropoda</taxon>
        <taxon>Crustacea</taxon>
        <taxon>Multicrustacea</taxon>
        <taxon>Malacostraca</taxon>
        <taxon>Eumalacostraca</taxon>
        <taxon>Eucarida</taxon>
        <taxon>Decapoda</taxon>
        <taxon>Pleocyemata</taxon>
        <taxon>Brachyura</taxon>
        <taxon>Eubrachyura</taxon>
        <taxon>Portunoidea</taxon>
        <taxon>Portunidae</taxon>
        <taxon>Portuninae</taxon>
        <taxon>Portunus</taxon>
    </lineage>
</organism>
<dbReference type="EMBL" id="VSRR010000758">
    <property type="protein sequence ID" value="MPC19289.1"/>
    <property type="molecule type" value="Genomic_DNA"/>
</dbReference>
<dbReference type="InterPro" id="IPR050688">
    <property type="entry name" value="Zinc_finger/UBP_domain"/>
</dbReference>
<reference evidence="7 8" key="1">
    <citation type="submission" date="2019-05" db="EMBL/GenBank/DDBJ databases">
        <title>Another draft genome of Portunus trituberculatus and its Hox gene families provides insights of decapod evolution.</title>
        <authorList>
            <person name="Jeong J.-H."/>
            <person name="Song I."/>
            <person name="Kim S."/>
            <person name="Choi T."/>
            <person name="Kim D."/>
            <person name="Ryu S."/>
            <person name="Kim W."/>
        </authorList>
    </citation>
    <scope>NUCLEOTIDE SEQUENCE [LARGE SCALE GENOMIC DNA]</scope>
    <source>
        <tissue evidence="7">Muscle</tissue>
    </source>
</reference>
<evidence type="ECO:0000256" key="3">
    <source>
        <dbReference type="ARBA" id="ARBA00022771"/>
    </source>
</evidence>
<proteinExistence type="predicted"/>
<keyword evidence="2" id="KW-0677">Repeat</keyword>
<dbReference type="Pfam" id="PF13465">
    <property type="entry name" value="zf-H2C2_2"/>
    <property type="match status" value="1"/>
</dbReference>
<dbReference type="GO" id="GO:0005634">
    <property type="term" value="C:nucleus"/>
    <property type="evidence" value="ECO:0007669"/>
    <property type="project" value="UniProtKB-ARBA"/>
</dbReference>
<dbReference type="Gene3D" id="3.30.160.60">
    <property type="entry name" value="Classic Zinc Finger"/>
    <property type="match status" value="2"/>
</dbReference>
<evidence type="ECO:0000256" key="1">
    <source>
        <dbReference type="ARBA" id="ARBA00022723"/>
    </source>
</evidence>
<evidence type="ECO:0000256" key="4">
    <source>
        <dbReference type="ARBA" id="ARBA00022833"/>
    </source>
</evidence>
<name>A0A5B7DDH9_PORTR</name>